<evidence type="ECO:0000256" key="9">
    <source>
        <dbReference type="ARBA" id="ARBA00023136"/>
    </source>
</evidence>
<keyword evidence="6" id="KW-0378">Hydrolase</keyword>
<sequence length="301" mass="33093">MSDETDVIYHSTEPHDSSPHGSTLQGLTFLHVVLFVATFCTTLLAGILQKGINPLYEPWRFYEGLPFALTLMTILLAHELAHYFSSMKHHTAATLPYFIPAPLSAIGTFGAFIKMKSPIHTRTALVDIGASGPIAGFIVSFVAVVGGLFYSEIGLVTSKTGMVLGDSLLFTLLTRLIVGTPSEGLDVILNPVAFAGWLGFFVTSLNLLPIGQLDGGHILYAVTGERHMWLSRVFVVCLVIMGEVFWYGWWFWALLMVVLGLKHPPVVFDEIPIEQSRKKTSAIALAIFIVTFIPVPFRIIE</sequence>
<evidence type="ECO:0000256" key="4">
    <source>
        <dbReference type="ARBA" id="ARBA00022670"/>
    </source>
</evidence>
<feature type="transmembrane region" description="Helical" evidence="11">
    <location>
        <begin position="125"/>
        <end position="150"/>
    </location>
</feature>
<comment type="similarity">
    <text evidence="3">Belongs to the peptidase M50B family.</text>
</comment>
<keyword evidence="7" id="KW-0809">Transit peptide</keyword>
<evidence type="ECO:0000259" key="12">
    <source>
        <dbReference type="Pfam" id="PF02163"/>
    </source>
</evidence>
<keyword evidence="9 11" id="KW-0472">Membrane</keyword>
<feature type="transmembrane region" description="Helical" evidence="11">
    <location>
        <begin position="233"/>
        <end position="261"/>
    </location>
</feature>
<feature type="region of interest" description="Disordered" evidence="10">
    <location>
        <begin position="1"/>
        <end position="21"/>
    </location>
</feature>
<gene>
    <name evidence="13" type="ORF">ASN18_0074</name>
</gene>
<dbReference type="PANTHER" id="PTHR31412:SF0">
    <property type="entry name" value="ZINC METALLOPROTEASE EGY1, CHLOROPLASTIC-RELATED"/>
    <property type="match status" value="1"/>
</dbReference>
<comment type="subcellular location">
    <subcellularLocation>
        <location evidence="2">Membrane</location>
        <topology evidence="2">Multi-pass membrane protein</topology>
    </subcellularLocation>
</comment>
<dbReference type="EMBL" id="LNQR01000001">
    <property type="protein sequence ID" value="KWT95146.1"/>
    <property type="molecule type" value="Genomic_DNA"/>
</dbReference>
<name>A0ABR5SL33_9BACT</name>
<keyword evidence="5 11" id="KW-0812">Transmembrane</keyword>
<dbReference type="RefSeq" id="WP_085050610.1">
    <property type="nucleotide sequence ID" value="NZ_LNQR01000001.1"/>
</dbReference>
<evidence type="ECO:0000313" key="14">
    <source>
        <dbReference type="Proteomes" id="UP000060487"/>
    </source>
</evidence>
<feature type="transmembrane region" description="Helical" evidence="11">
    <location>
        <begin position="282"/>
        <end position="300"/>
    </location>
</feature>
<evidence type="ECO:0000256" key="10">
    <source>
        <dbReference type="SAM" id="MobiDB-lite"/>
    </source>
</evidence>
<dbReference type="PANTHER" id="PTHR31412">
    <property type="entry name" value="ZINC METALLOPROTEASE EGY1"/>
    <property type="match status" value="1"/>
</dbReference>
<feature type="transmembrane region" description="Helical" evidence="11">
    <location>
        <begin position="192"/>
        <end position="213"/>
    </location>
</feature>
<evidence type="ECO:0000256" key="5">
    <source>
        <dbReference type="ARBA" id="ARBA00022692"/>
    </source>
</evidence>
<dbReference type="GO" id="GO:0008237">
    <property type="term" value="F:metallopeptidase activity"/>
    <property type="evidence" value="ECO:0007669"/>
    <property type="project" value="UniProtKB-KW"/>
</dbReference>
<keyword evidence="8 11" id="KW-1133">Transmembrane helix</keyword>
<protein>
    <submittedName>
        <fullName evidence="13">Metalloprotease</fullName>
    </submittedName>
</protein>
<keyword evidence="4" id="KW-0645">Protease</keyword>
<dbReference type="InterPro" id="IPR008915">
    <property type="entry name" value="Peptidase_M50"/>
</dbReference>
<organism evidence="13 14">
    <name type="scientific">Candidatus Magnetominusculus xianensis</name>
    <dbReference type="NCBI Taxonomy" id="1748249"/>
    <lineage>
        <taxon>Bacteria</taxon>
        <taxon>Pseudomonadati</taxon>
        <taxon>Nitrospirota</taxon>
        <taxon>Nitrospiria</taxon>
        <taxon>Nitrospirales</taxon>
        <taxon>Nitrospiraceae</taxon>
        <taxon>Candidatus Magnetominusculus</taxon>
    </lineage>
</organism>
<evidence type="ECO:0000256" key="1">
    <source>
        <dbReference type="ARBA" id="ARBA00001947"/>
    </source>
</evidence>
<evidence type="ECO:0000256" key="7">
    <source>
        <dbReference type="ARBA" id="ARBA00022946"/>
    </source>
</evidence>
<feature type="transmembrane region" description="Helical" evidence="11">
    <location>
        <begin position="28"/>
        <end position="48"/>
    </location>
</feature>
<comment type="caution">
    <text evidence="13">The sequence shown here is derived from an EMBL/GenBank/DDBJ whole genome shotgun (WGS) entry which is preliminary data.</text>
</comment>
<feature type="domain" description="Peptidase M50" evidence="12">
    <location>
        <begin position="67"/>
        <end position="226"/>
    </location>
</feature>
<keyword evidence="14" id="KW-1185">Reference proteome</keyword>
<dbReference type="InterPro" id="IPR044838">
    <property type="entry name" value="EGY1-like"/>
</dbReference>
<reference evidence="13 14" key="1">
    <citation type="submission" date="2015-11" db="EMBL/GenBank/DDBJ databases">
        <authorList>
            <person name="Lin W."/>
        </authorList>
    </citation>
    <scope>NUCLEOTIDE SEQUENCE [LARGE SCALE GENOMIC DNA]</scope>
    <source>
        <strain evidence="13 14">HCH-1</strain>
    </source>
</reference>
<accession>A0ABR5SL33</accession>
<evidence type="ECO:0000313" key="13">
    <source>
        <dbReference type="EMBL" id="KWT95146.1"/>
    </source>
</evidence>
<dbReference type="Proteomes" id="UP000060487">
    <property type="component" value="Unassembled WGS sequence"/>
</dbReference>
<comment type="cofactor">
    <cofactor evidence="1">
        <name>Zn(2+)</name>
        <dbReference type="ChEBI" id="CHEBI:29105"/>
    </cofactor>
</comment>
<evidence type="ECO:0000256" key="6">
    <source>
        <dbReference type="ARBA" id="ARBA00022801"/>
    </source>
</evidence>
<evidence type="ECO:0000256" key="2">
    <source>
        <dbReference type="ARBA" id="ARBA00004141"/>
    </source>
</evidence>
<evidence type="ECO:0000256" key="8">
    <source>
        <dbReference type="ARBA" id="ARBA00022989"/>
    </source>
</evidence>
<feature type="transmembrane region" description="Helical" evidence="11">
    <location>
        <begin position="97"/>
        <end position="113"/>
    </location>
</feature>
<proteinExistence type="inferred from homology"/>
<feature type="transmembrane region" description="Helical" evidence="11">
    <location>
        <begin position="60"/>
        <end position="77"/>
    </location>
</feature>
<evidence type="ECO:0000256" key="3">
    <source>
        <dbReference type="ARBA" id="ARBA00007931"/>
    </source>
</evidence>
<dbReference type="Pfam" id="PF02163">
    <property type="entry name" value="Peptidase_M50"/>
    <property type="match status" value="1"/>
</dbReference>
<evidence type="ECO:0000256" key="11">
    <source>
        <dbReference type="SAM" id="Phobius"/>
    </source>
</evidence>
<dbReference type="CDD" id="cd06160">
    <property type="entry name" value="S2P-M50_like_2"/>
    <property type="match status" value="1"/>
</dbReference>
<keyword evidence="13" id="KW-0482">Metalloprotease</keyword>